<dbReference type="PANTHER" id="PTHR30483:SF6">
    <property type="entry name" value="PERIPLASMIC BINDING PROTEIN OF ABC TRANSPORTER FOR NATURAL AMINO ACIDS"/>
    <property type="match status" value="1"/>
</dbReference>
<sequence length="422" mass="44649">MTHGSHGPGRRAVLGAGLGTGSLLAGAGWARRARAQSQQPTIRIGFLTDLSGPYKDITGETGAICARQAIADFGAAEKGMRVEVLLADHQHRPDVGIGIIREWFDRGDVDMILDVGNSAIGLAAGGLVTERNKVPLNTGAASSDLTGRSCNANTIHWPYDTWSNANSAARSLLSTGGNRWFFVTADYAFGKAMQADATRIVEAGGGQVVGSAVHPFPGTTDFSSYLVQARARRANVVAFANAGADTLNCVKQAAEFGLTRAGIRPAALVAFIQDIKALGLDVAQGLTISESFYWDLNDRTRAFTERLKPRLTNGGMPNMDHAAAYSSTLHYLKAVSDLGVARAKADGRAVVAAMKAMPTDDDCFGRGSVRADGRKIHPMYLFEAKKPSESTGPWDLLKLVGTTPAEQAFRPLAEGGCSLVTN</sequence>
<organism evidence="5 6">
    <name type="scientific">Roseomonas populi</name>
    <dbReference type="NCBI Taxonomy" id="3121582"/>
    <lineage>
        <taxon>Bacteria</taxon>
        <taxon>Pseudomonadati</taxon>
        <taxon>Pseudomonadota</taxon>
        <taxon>Alphaproteobacteria</taxon>
        <taxon>Acetobacterales</taxon>
        <taxon>Roseomonadaceae</taxon>
        <taxon>Roseomonas</taxon>
    </lineage>
</organism>
<evidence type="ECO:0000256" key="1">
    <source>
        <dbReference type="ARBA" id="ARBA00010062"/>
    </source>
</evidence>
<keyword evidence="6" id="KW-1185">Reference proteome</keyword>
<dbReference type="CDD" id="cd06327">
    <property type="entry name" value="PBP1_SBP-like"/>
    <property type="match status" value="1"/>
</dbReference>
<keyword evidence="3" id="KW-0813">Transport</keyword>
<evidence type="ECO:0000313" key="6">
    <source>
        <dbReference type="Proteomes" id="UP001524642"/>
    </source>
</evidence>
<dbReference type="InterPro" id="IPR028082">
    <property type="entry name" value="Peripla_BP_I"/>
</dbReference>
<reference evidence="5 6" key="1">
    <citation type="submission" date="2022-06" db="EMBL/GenBank/DDBJ databases">
        <title>Roseomonas CN29.</title>
        <authorList>
            <person name="Cheng Y."/>
            <person name="He X."/>
        </authorList>
    </citation>
    <scope>NUCLEOTIDE SEQUENCE [LARGE SCALE GENOMIC DNA]</scope>
    <source>
        <strain evidence="5 6">CN29</strain>
    </source>
</reference>
<accession>A0ABT1X2M1</accession>
<dbReference type="InterPro" id="IPR006311">
    <property type="entry name" value="TAT_signal"/>
</dbReference>
<dbReference type="Gene3D" id="3.40.50.2300">
    <property type="match status" value="2"/>
</dbReference>
<evidence type="ECO:0000256" key="2">
    <source>
        <dbReference type="ARBA" id="ARBA00022729"/>
    </source>
</evidence>
<dbReference type="EMBL" id="JANJOU010000007">
    <property type="protein sequence ID" value="MCR0982342.1"/>
    <property type="molecule type" value="Genomic_DNA"/>
</dbReference>
<proteinExistence type="inferred from homology"/>
<dbReference type="SUPFAM" id="SSF53822">
    <property type="entry name" value="Periplasmic binding protein-like I"/>
    <property type="match status" value="1"/>
</dbReference>
<feature type="domain" description="Leucine-binding protein" evidence="4">
    <location>
        <begin position="41"/>
        <end position="385"/>
    </location>
</feature>
<dbReference type="Pfam" id="PF13458">
    <property type="entry name" value="Peripla_BP_6"/>
    <property type="match status" value="1"/>
</dbReference>
<dbReference type="RefSeq" id="WP_257716014.1">
    <property type="nucleotide sequence ID" value="NZ_JANJOU010000007.1"/>
</dbReference>
<dbReference type="PANTHER" id="PTHR30483">
    <property type="entry name" value="LEUCINE-SPECIFIC-BINDING PROTEIN"/>
    <property type="match status" value="1"/>
</dbReference>
<comment type="similarity">
    <text evidence="1">Belongs to the leucine-binding protein family.</text>
</comment>
<comment type="caution">
    <text evidence="5">The sequence shown here is derived from an EMBL/GenBank/DDBJ whole genome shotgun (WGS) entry which is preliminary data.</text>
</comment>
<evidence type="ECO:0000256" key="3">
    <source>
        <dbReference type="ARBA" id="ARBA00022970"/>
    </source>
</evidence>
<evidence type="ECO:0000313" key="5">
    <source>
        <dbReference type="EMBL" id="MCR0982342.1"/>
    </source>
</evidence>
<keyword evidence="3" id="KW-0029">Amino-acid transport</keyword>
<name>A0ABT1X2M1_9PROT</name>
<keyword evidence="2" id="KW-0732">Signal</keyword>
<dbReference type="InterPro" id="IPR051010">
    <property type="entry name" value="BCAA_transport"/>
</dbReference>
<dbReference type="PROSITE" id="PS51318">
    <property type="entry name" value="TAT"/>
    <property type="match status" value="1"/>
</dbReference>
<gene>
    <name evidence="5" type="ORF">NRP21_09810</name>
</gene>
<protein>
    <submittedName>
        <fullName evidence="5">ABC transporter substrate-binding protein</fullName>
    </submittedName>
</protein>
<evidence type="ECO:0000259" key="4">
    <source>
        <dbReference type="Pfam" id="PF13458"/>
    </source>
</evidence>
<dbReference type="InterPro" id="IPR028081">
    <property type="entry name" value="Leu-bd"/>
</dbReference>
<dbReference type="Proteomes" id="UP001524642">
    <property type="component" value="Unassembled WGS sequence"/>
</dbReference>